<evidence type="ECO:0000259" key="1">
    <source>
        <dbReference type="Pfam" id="PF22790"/>
    </source>
</evidence>
<protein>
    <recommendedName>
        <fullName evidence="1">YkoP-like domain-containing protein</fullName>
    </recommendedName>
</protein>
<organism evidence="2 3">
    <name type="scientific">Pseudalkalibacillus berkeleyi</name>
    <dbReference type="NCBI Taxonomy" id="1069813"/>
    <lineage>
        <taxon>Bacteria</taxon>
        <taxon>Bacillati</taxon>
        <taxon>Bacillota</taxon>
        <taxon>Bacilli</taxon>
        <taxon>Bacillales</taxon>
        <taxon>Fictibacillaceae</taxon>
        <taxon>Pseudalkalibacillus</taxon>
    </lineage>
</organism>
<gene>
    <name evidence="2" type="ORF">L2716_06325</name>
</gene>
<dbReference type="EMBL" id="JAKIJS010000001">
    <property type="protein sequence ID" value="MCF6137341.1"/>
    <property type="molecule type" value="Genomic_DNA"/>
</dbReference>
<sequence length="191" mass="22610">MEMIRGYALSIWHTLDPVYYLFTRLTYLGMNEDSSDCVFRVRLTRYKGRTVILKDGTEIKKNDLLVKIHLHNVKLIKDLHHIDNDFKKVVCLFQKIKTSLPHVAKYLEKHKDCNEIKGIVGITLLERGCQKLGFEPFIIQNKWYRIFKLSSLIPIAILSSNKEKQFFTLKPHYLMMSKTQLFNRYQSNINK</sequence>
<proteinExistence type="predicted"/>
<evidence type="ECO:0000313" key="3">
    <source>
        <dbReference type="Proteomes" id="UP001649381"/>
    </source>
</evidence>
<feature type="domain" description="YkoP-like" evidence="1">
    <location>
        <begin position="6"/>
        <end position="185"/>
    </location>
</feature>
<dbReference type="InterPro" id="IPR054467">
    <property type="entry name" value="YkoP-like_dom"/>
</dbReference>
<accession>A0ABS9GZT9</accession>
<dbReference type="Pfam" id="PF22790">
    <property type="entry name" value="YkoP"/>
    <property type="match status" value="1"/>
</dbReference>
<keyword evidence="3" id="KW-1185">Reference proteome</keyword>
<dbReference type="RefSeq" id="WP_236332846.1">
    <property type="nucleotide sequence ID" value="NZ_JAKIJS010000001.1"/>
</dbReference>
<dbReference type="Proteomes" id="UP001649381">
    <property type="component" value="Unassembled WGS sequence"/>
</dbReference>
<name>A0ABS9GZT9_9BACL</name>
<evidence type="ECO:0000313" key="2">
    <source>
        <dbReference type="EMBL" id="MCF6137341.1"/>
    </source>
</evidence>
<reference evidence="2 3" key="1">
    <citation type="submission" date="2022-01" db="EMBL/GenBank/DDBJ databases">
        <title>Alkalihalobacillus sp. EGI L200015, a novel bacterium isolated from a salt lake sediment.</title>
        <authorList>
            <person name="Gao L."/>
            <person name="Fang B.-Z."/>
            <person name="Li W.-J."/>
        </authorList>
    </citation>
    <scope>NUCLEOTIDE SEQUENCE [LARGE SCALE GENOMIC DNA]</scope>
    <source>
        <strain evidence="2 3">KCTC 12718</strain>
    </source>
</reference>
<comment type="caution">
    <text evidence="2">The sequence shown here is derived from an EMBL/GenBank/DDBJ whole genome shotgun (WGS) entry which is preliminary data.</text>
</comment>